<dbReference type="EnsemblMetazoa" id="RPRC012438-RA">
    <property type="protein sequence ID" value="RPRC012438-PA"/>
    <property type="gene ID" value="RPRC012438"/>
</dbReference>
<sequence>MEAEAGWLSKREDLQRELNEATKRYEERRQRLQSLQRSPLRNSHNNNLELQRIVHLKAIEEGRNRLKVIDEELERLASTSPSYRLKGEGEMSNGISSWRRVTTSQDDLDRISRVTSGAPIDMGSSNSLGRRTIASLQEIERNRQIHLAKQGSLVIQEERQRVEDLKKRVQDEVRAQWHQQRSSNCQSLTSGTSDDSSLEPTRDSGVSSEEVEKGIPSSEDGKNEECMTPVS</sequence>
<dbReference type="eggNOG" id="ENOG502QPZY">
    <property type="taxonomic scope" value="Eukaryota"/>
</dbReference>
<dbReference type="InterPro" id="IPR052212">
    <property type="entry name" value="PH-like_domain"/>
</dbReference>
<feature type="compositionally biased region" description="Polar residues" evidence="1">
    <location>
        <begin position="177"/>
        <end position="186"/>
    </location>
</feature>
<keyword evidence="3" id="KW-1185">Reference proteome</keyword>
<proteinExistence type="predicted"/>
<feature type="compositionally biased region" description="Basic and acidic residues" evidence="1">
    <location>
        <begin position="19"/>
        <end position="30"/>
    </location>
</feature>
<protein>
    <submittedName>
        <fullName evidence="2">Uncharacterized protein</fullName>
    </submittedName>
</protein>
<dbReference type="InParanoid" id="T1I816"/>
<feature type="region of interest" description="Disordered" evidence="1">
    <location>
        <begin position="174"/>
        <end position="231"/>
    </location>
</feature>
<evidence type="ECO:0000313" key="2">
    <source>
        <dbReference type="EnsemblMetazoa" id="RPRC012438-PA"/>
    </source>
</evidence>
<reference evidence="2" key="1">
    <citation type="submission" date="2015-05" db="UniProtKB">
        <authorList>
            <consortium name="EnsemblMetazoa"/>
        </authorList>
    </citation>
    <scope>IDENTIFICATION</scope>
</reference>
<dbReference type="AlphaFoldDB" id="T1I816"/>
<feature type="compositionally biased region" description="Low complexity" evidence="1">
    <location>
        <begin position="32"/>
        <end position="43"/>
    </location>
</feature>
<dbReference type="HOGENOM" id="CLU_1201151_0_0_1"/>
<dbReference type="VEuPathDB" id="VectorBase:RPRC012438"/>
<dbReference type="Proteomes" id="UP000015103">
    <property type="component" value="Unassembled WGS sequence"/>
</dbReference>
<evidence type="ECO:0000256" key="1">
    <source>
        <dbReference type="SAM" id="MobiDB-lite"/>
    </source>
</evidence>
<organism evidence="2 3">
    <name type="scientific">Rhodnius prolixus</name>
    <name type="common">Triatomid bug</name>
    <dbReference type="NCBI Taxonomy" id="13249"/>
    <lineage>
        <taxon>Eukaryota</taxon>
        <taxon>Metazoa</taxon>
        <taxon>Ecdysozoa</taxon>
        <taxon>Arthropoda</taxon>
        <taxon>Hexapoda</taxon>
        <taxon>Insecta</taxon>
        <taxon>Pterygota</taxon>
        <taxon>Neoptera</taxon>
        <taxon>Paraneoptera</taxon>
        <taxon>Hemiptera</taxon>
        <taxon>Heteroptera</taxon>
        <taxon>Panheteroptera</taxon>
        <taxon>Cimicomorpha</taxon>
        <taxon>Reduviidae</taxon>
        <taxon>Triatominae</taxon>
        <taxon>Rhodnius</taxon>
    </lineage>
</organism>
<name>T1I816_RHOPR</name>
<dbReference type="EMBL" id="ACPB03004694">
    <property type="status" value="NOT_ANNOTATED_CDS"/>
    <property type="molecule type" value="Genomic_DNA"/>
</dbReference>
<accession>T1I816</accession>
<dbReference type="PANTHER" id="PTHR12156:SF5">
    <property type="entry name" value="FI18040P1"/>
    <property type="match status" value="1"/>
</dbReference>
<evidence type="ECO:0000313" key="3">
    <source>
        <dbReference type="Proteomes" id="UP000015103"/>
    </source>
</evidence>
<dbReference type="PANTHER" id="PTHR12156">
    <property type="entry name" value="PLECKSTRIN HOMOLOGY-LIKE DOMAIN, FAMILY B, MEMBER 3"/>
    <property type="match status" value="1"/>
</dbReference>
<feature type="region of interest" description="Disordered" evidence="1">
    <location>
        <begin position="19"/>
        <end position="43"/>
    </location>
</feature>